<evidence type="ECO:0000313" key="1">
    <source>
        <dbReference type="EMBL" id="KAK0394101.1"/>
    </source>
</evidence>
<name>A0AA39GV82_9BILA</name>
<keyword evidence="2" id="KW-1185">Reference proteome</keyword>
<evidence type="ECO:0000313" key="2">
    <source>
        <dbReference type="Proteomes" id="UP001175271"/>
    </source>
</evidence>
<protein>
    <submittedName>
        <fullName evidence="1">Uncharacterized protein</fullName>
    </submittedName>
</protein>
<gene>
    <name evidence="1" type="ORF">QR680_000564</name>
</gene>
<proteinExistence type="predicted"/>
<comment type="caution">
    <text evidence="1">The sequence shown here is derived from an EMBL/GenBank/DDBJ whole genome shotgun (WGS) entry which is preliminary data.</text>
</comment>
<sequence>MMECRLLESYTQPRGKAHPEFAHSYRAVSTAGILLFKQYCRPRENRIPTYGSSVKLIAVTQLLGSCFSNISLKSHEDSHRHSGTSTPRNLSHRSALCKTLSMGSTTTVGRRSTFVDRFTTRCVMWIEKDVYHSVYDSEATFDASLVQNFT</sequence>
<dbReference type="Proteomes" id="UP001175271">
    <property type="component" value="Unassembled WGS sequence"/>
</dbReference>
<reference evidence="1" key="1">
    <citation type="submission" date="2023-06" db="EMBL/GenBank/DDBJ databases">
        <title>Genomic analysis of the entomopathogenic nematode Steinernema hermaphroditum.</title>
        <authorList>
            <person name="Schwarz E.M."/>
            <person name="Heppert J.K."/>
            <person name="Baniya A."/>
            <person name="Schwartz H.T."/>
            <person name="Tan C.-H."/>
            <person name="Antoshechkin I."/>
            <person name="Sternberg P.W."/>
            <person name="Goodrich-Blair H."/>
            <person name="Dillman A.R."/>
        </authorList>
    </citation>
    <scope>NUCLEOTIDE SEQUENCE</scope>
    <source>
        <strain evidence="1">PS9179</strain>
        <tissue evidence="1">Whole animal</tissue>
    </source>
</reference>
<organism evidence="1 2">
    <name type="scientific">Steinernema hermaphroditum</name>
    <dbReference type="NCBI Taxonomy" id="289476"/>
    <lineage>
        <taxon>Eukaryota</taxon>
        <taxon>Metazoa</taxon>
        <taxon>Ecdysozoa</taxon>
        <taxon>Nematoda</taxon>
        <taxon>Chromadorea</taxon>
        <taxon>Rhabditida</taxon>
        <taxon>Tylenchina</taxon>
        <taxon>Panagrolaimomorpha</taxon>
        <taxon>Strongyloidoidea</taxon>
        <taxon>Steinernematidae</taxon>
        <taxon>Steinernema</taxon>
    </lineage>
</organism>
<dbReference type="EMBL" id="JAUCMV010000005">
    <property type="protein sequence ID" value="KAK0394101.1"/>
    <property type="molecule type" value="Genomic_DNA"/>
</dbReference>
<accession>A0AA39GV82</accession>
<dbReference type="AlphaFoldDB" id="A0AA39GV82"/>